<comment type="caution">
    <text evidence="4">The sequence shown here is derived from an EMBL/GenBank/DDBJ whole genome shotgun (WGS) entry which is preliminary data.</text>
</comment>
<dbReference type="SUPFAM" id="SSF140566">
    <property type="entry name" value="FlgN-like"/>
    <property type="match status" value="1"/>
</dbReference>
<evidence type="ECO:0000256" key="3">
    <source>
        <dbReference type="SAM" id="MobiDB-lite"/>
    </source>
</evidence>
<dbReference type="Proteomes" id="UP000031563">
    <property type="component" value="Unassembled WGS sequence"/>
</dbReference>
<dbReference type="InterPro" id="IPR036679">
    <property type="entry name" value="FlgN-like_sf"/>
</dbReference>
<gene>
    <name evidence="4" type="ORF">QY95_00840</name>
</gene>
<dbReference type="STRING" id="1221996.QY95_00840"/>
<reference evidence="4" key="1">
    <citation type="submission" date="2015-02" db="EMBL/GenBank/DDBJ databases">
        <title>Genome Assembly of Bacillaceae bacterium MTCC 8252.</title>
        <authorList>
            <person name="Verma A."/>
            <person name="Khatri I."/>
            <person name="Mual P."/>
            <person name="Subramanian S."/>
            <person name="Krishnamurthi S."/>
        </authorList>
    </citation>
    <scope>NUCLEOTIDE SEQUENCE [LARGE SCALE GENOMIC DNA]</scope>
    <source>
        <strain evidence="4">MTCC 8252</strain>
    </source>
</reference>
<protein>
    <recommendedName>
        <fullName evidence="6">Flagellar protein FlgN</fullName>
    </recommendedName>
</protein>
<accession>A0A0F5I6S2</accession>
<feature type="coiled-coil region" evidence="2">
    <location>
        <begin position="90"/>
        <end position="117"/>
    </location>
</feature>
<dbReference type="Gene3D" id="1.20.58.300">
    <property type="entry name" value="FlgN-like"/>
    <property type="match status" value="1"/>
</dbReference>
<dbReference type="EMBL" id="JWIR02000024">
    <property type="protein sequence ID" value="KKB41133.1"/>
    <property type="molecule type" value="Genomic_DNA"/>
</dbReference>
<sequence>MSAGNLIELLSEMDRLHGRLLALGEKKTDIIKKNEIDKLNQLLKDEQKYAAAARTLEMKRQQASAQITGKWGASLADCIESVPEAEREPLRQWQQVLMEKLERLKELNELNQQLLRQSLQFINMSMSTVQPSPVQATYTHPARSEETLPKRSMFDSQA</sequence>
<evidence type="ECO:0000313" key="5">
    <source>
        <dbReference type="Proteomes" id="UP000031563"/>
    </source>
</evidence>
<evidence type="ECO:0000256" key="2">
    <source>
        <dbReference type="SAM" id="Coils"/>
    </source>
</evidence>
<name>A0A0F5I6S2_BACTR</name>
<keyword evidence="2" id="KW-0175">Coiled coil</keyword>
<keyword evidence="5" id="KW-1185">Reference proteome</keyword>
<proteinExistence type="predicted"/>
<dbReference type="AlphaFoldDB" id="A0A0F5I6S2"/>
<feature type="compositionally biased region" description="Basic and acidic residues" evidence="3">
    <location>
        <begin position="142"/>
        <end position="158"/>
    </location>
</feature>
<dbReference type="GO" id="GO:0044780">
    <property type="term" value="P:bacterial-type flagellum assembly"/>
    <property type="evidence" value="ECO:0007669"/>
    <property type="project" value="InterPro"/>
</dbReference>
<dbReference type="Pfam" id="PF05130">
    <property type="entry name" value="FlgN"/>
    <property type="match status" value="1"/>
</dbReference>
<dbReference type="RefSeq" id="WP_052717134.1">
    <property type="nucleotide sequence ID" value="NZ_JWIQ02000020.1"/>
</dbReference>
<organism evidence="4 5">
    <name type="scientific">Bacillus thermotolerans</name>
    <name type="common">Quasibacillus thermotolerans</name>
    <dbReference type="NCBI Taxonomy" id="1221996"/>
    <lineage>
        <taxon>Bacteria</taxon>
        <taxon>Bacillati</taxon>
        <taxon>Bacillota</taxon>
        <taxon>Bacilli</taxon>
        <taxon>Bacillales</taxon>
        <taxon>Bacillaceae</taxon>
        <taxon>Bacillus</taxon>
    </lineage>
</organism>
<feature type="region of interest" description="Disordered" evidence="3">
    <location>
        <begin position="132"/>
        <end position="158"/>
    </location>
</feature>
<keyword evidence="1" id="KW-1005">Bacterial flagellum biogenesis</keyword>
<dbReference type="InterPro" id="IPR007809">
    <property type="entry name" value="FlgN-like"/>
</dbReference>
<evidence type="ECO:0000313" key="4">
    <source>
        <dbReference type="EMBL" id="KKB41133.1"/>
    </source>
</evidence>
<evidence type="ECO:0000256" key="1">
    <source>
        <dbReference type="ARBA" id="ARBA00022795"/>
    </source>
</evidence>
<evidence type="ECO:0008006" key="6">
    <source>
        <dbReference type="Google" id="ProtNLM"/>
    </source>
</evidence>